<evidence type="ECO:0000313" key="8">
    <source>
        <dbReference type="EMBL" id="EGT42058.1"/>
    </source>
</evidence>
<evidence type="ECO:0000256" key="1">
    <source>
        <dbReference type="ARBA" id="ARBA00022723"/>
    </source>
</evidence>
<evidence type="ECO:0000256" key="2">
    <source>
        <dbReference type="ARBA" id="ARBA00022771"/>
    </source>
</evidence>
<dbReference type="PROSITE" id="PS01359">
    <property type="entry name" value="ZF_PHD_1"/>
    <property type="match status" value="1"/>
</dbReference>
<protein>
    <recommendedName>
        <fullName evidence="10">SET domain-containing protein</fullName>
    </recommendedName>
</protein>
<dbReference type="InParanoid" id="G0MR33"/>
<evidence type="ECO:0000256" key="5">
    <source>
        <dbReference type="SAM" id="MobiDB-lite"/>
    </source>
</evidence>
<keyword evidence="9" id="KW-1185">Reference proteome</keyword>
<keyword evidence="1" id="KW-0479">Metal-binding</keyword>
<dbReference type="InterPro" id="IPR001965">
    <property type="entry name" value="Znf_PHD"/>
</dbReference>
<dbReference type="InterPro" id="IPR011011">
    <property type="entry name" value="Znf_FYVE_PHD"/>
</dbReference>
<gene>
    <name evidence="8" type="ORF">CAEBREN_00592</name>
</gene>
<dbReference type="EMBL" id="GL379808">
    <property type="protein sequence ID" value="EGT42058.1"/>
    <property type="molecule type" value="Genomic_DNA"/>
</dbReference>
<dbReference type="PANTHER" id="PTHR46462">
    <property type="entry name" value="UPSET, ISOFORM A"/>
    <property type="match status" value="1"/>
</dbReference>
<feature type="domain" description="SET" evidence="7">
    <location>
        <begin position="187"/>
        <end position="319"/>
    </location>
</feature>
<keyword evidence="3" id="KW-0862">Zinc</keyword>
<evidence type="ECO:0000259" key="6">
    <source>
        <dbReference type="SMART" id="SM00249"/>
    </source>
</evidence>
<feature type="compositionally biased region" description="Basic and acidic residues" evidence="5">
    <location>
        <begin position="353"/>
        <end position="364"/>
    </location>
</feature>
<dbReference type="Gene3D" id="3.30.40.10">
    <property type="entry name" value="Zinc/RING finger domain, C3HC4 (zinc finger)"/>
    <property type="match status" value="1"/>
</dbReference>
<dbReference type="SMART" id="SM00249">
    <property type="entry name" value="PHD"/>
    <property type="match status" value="1"/>
</dbReference>
<dbReference type="GO" id="GO:0034967">
    <property type="term" value="C:Set3 complex"/>
    <property type="evidence" value="ECO:0007669"/>
    <property type="project" value="TreeGrafter"/>
</dbReference>
<organism evidence="9">
    <name type="scientific">Caenorhabditis brenneri</name>
    <name type="common">Nematode worm</name>
    <dbReference type="NCBI Taxonomy" id="135651"/>
    <lineage>
        <taxon>Eukaryota</taxon>
        <taxon>Metazoa</taxon>
        <taxon>Ecdysozoa</taxon>
        <taxon>Nematoda</taxon>
        <taxon>Chromadorea</taxon>
        <taxon>Rhabditida</taxon>
        <taxon>Rhabditina</taxon>
        <taxon>Rhabditomorpha</taxon>
        <taxon>Rhabditoidea</taxon>
        <taxon>Rhabditidae</taxon>
        <taxon>Peloderinae</taxon>
        <taxon>Caenorhabditis</taxon>
    </lineage>
</organism>
<dbReference type="OrthoDB" id="5877798at2759"/>
<dbReference type="Gene3D" id="2.170.270.10">
    <property type="entry name" value="SET domain"/>
    <property type="match status" value="2"/>
</dbReference>
<evidence type="ECO:0000256" key="3">
    <source>
        <dbReference type="ARBA" id="ARBA00022833"/>
    </source>
</evidence>
<accession>G0MR33</accession>
<feature type="compositionally biased region" description="Basic and acidic residues" evidence="5">
    <location>
        <begin position="564"/>
        <end position="574"/>
    </location>
</feature>
<dbReference type="AlphaFoldDB" id="G0MR33"/>
<dbReference type="GO" id="GO:0008270">
    <property type="term" value="F:zinc ion binding"/>
    <property type="evidence" value="ECO:0007669"/>
    <property type="project" value="UniProtKB-KW"/>
</dbReference>
<feature type="compositionally biased region" description="Polar residues" evidence="5">
    <location>
        <begin position="553"/>
        <end position="563"/>
    </location>
</feature>
<name>G0MR33_CAEBE</name>
<dbReference type="SUPFAM" id="SSF82199">
    <property type="entry name" value="SET domain"/>
    <property type="match status" value="2"/>
</dbReference>
<feature type="region of interest" description="Disordered" evidence="5">
    <location>
        <begin position="1"/>
        <end position="38"/>
    </location>
</feature>
<dbReference type="CDD" id="cd10529">
    <property type="entry name" value="SET_SETD5-like"/>
    <property type="match status" value="2"/>
</dbReference>
<dbReference type="HOGENOM" id="CLU_469484_0_0_1"/>
<dbReference type="SMART" id="SM00317">
    <property type="entry name" value="SET"/>
    <property type="match status" value="2"/>
</dbReference>
<dbReference type="Proteomes" id="UP000008068">
    <property type="component" value="Unassembled WGS sequence"/>
</dbReference>
<dbReference type="InterPro" id="IPR046341">
    <property type="entry name" value="SET_dom_sf"/>
</dbReference>
<keyword evidence="2" id="KW-0863">Zinc-finger</keyword>
<feature type="domain" description="Zinc finger PHD-type" evidence="6">
    <location>
        <begin position="43"/>
        <end position="87"/>
    </location>
</feature>
<evidence type="ECO:0000313" key="9">
    <source>
        <dbReference type="Proteomes" id="UP000008068"/>
    </source>
</evidence>
<dbReference type="STRING" id="135651.G0MR33"/>
<reference evidence="9" key="1">
    <citation type="submission" date="2011-07" db="EMBL/GenBank/DDBJ databases">
        <authorList>
            <consortium name="Caenorhabditis brenneri Sequencing and Analysis Consortium"/>
            <person name="Wilson R.K."/>
        </authorList>
    </citation>
    <scope>NUCLEOTIDE SEQUENCE [LARGE SCALE GENOMIC DNA]</scope>
    <source>
        <strain evidence="9">PB2801</strain>
    </source>
</reference>
<keyword evidence="4" id="KW-0156">Chromatin regulator</keyword>
<proteinExistence type="predicted"/>
<dbReference type="InterPro" id="IPR013083">
    <property type="entry name" value="Znf_RING/FYVE/PHD"/>
</dbReference>
<dbReference type="SUPFAM" id="SSF57903">
    <property type="entry name" value="FYVE/PHD zinc finger"/>
    <property type="match status" value="1"/>
</dbReference>
<dbReference type="InterPro" id="IPR019786">
    <property type="entry name" value="Zinc_finger_PHD-type_CS"/>
</dbReference>
<dbReference type="Pfam" id="PF20826">
    <property type="entry name" value="PHD_5"/>
    <property type="match status" value="1"/>
</dbReference>
<dbReference type="Pfam" id="PF00856">
    <property type="entry name" value="SET"/>
    <property type="match status" value="1"/>
</dbReference>
<dbReference type="InterPro" id="IPR001214">
    <property type="entry name" value="SET_dom"/>
</dbReference>
<feature type="compositionally biased region" description="Acidic residues" evidence="5">
    <location>
        <begin position="28"/>
        <end position="38"/>
    </location>
</feature>
<evidence type="ECO:0000256" key="4">
    <source>
        <dbReference type="ARBA" id="ARBA00022853"/>
    </source>
</evidence>
<dbReference type="PANTHER" id="PTHR46462:SF3">
    <property type="entry name" value="UPSET, ISOFORM A"/>
    <property type="match status" value="1"/>
</dbReference>
<evidence type="ECO:0000259" key="7">
    <source>
        <dbReference type="SMART" id="SM00317"/>
    </source>
</evidence>
<dbReference type="GO" id="GO:0070210">
    <property type="term" value="C:Rpd3L-Expanded complex"/>
    <property type="evidence" value="ECO:0007669"/>
    <property type="project" value="TreeGrafter"/>
</dbReference>
<dbReference type="eggNOG" id="KOG1844">
    <property type="taxonomic scope" value="Eukaryota"/>
</dbReference>
<feature type="region of interest" description="Disordered" evidence="5">
    <location>
        <begin position="345"/>
        <end position="374"/>
    </location>
</feature>
<evidence type="ECO:0008006" key="10">
    <source>
        <dbReference type="Google" id="ProtNLM"/>
    </source>
</evidence>
<sequence length="581" mass="65154">MSSSRKRIGSYEPPSPPSSKVPRRDVQESDSSEDEEEDPWEVECQCGLHHDDGYTVQCDRCKTWQHTVCMGLPKGKVPGAYKCVQCDPRNLSVSKEKAKRIQRKFLEEKWEAERMELERARRLEAACQGTIIRKIIPTRSQSLTNRSSQGPKFEQLNQYSKGAYDLINSLDLTNGADSLLRDSTLRKSSQKIFVERFVEGLGTTENMKEHQLIIQVIGYVSLLHEASRQPGGGNGMFMYDGLMVGVPGAVIRDCSKFICIDTKVQGNDSTFTRRSCNSNSVLKHVIGSNGTLGLFIVSTKIISENEEVTLPFDPDWKESDSPLECAEHSKNLKLCAFEVERRRQAKERKKQMKDKENVKEKTVQKDQPSTSGIPVRVLPSPPPNPFQQSAITHHIPQLNEYLDPVPDLLKPLQQTSGADYLLEESRRNPKALRAFVSNDVEGLVTSKPVPPEKIILEMTGTVSIADEEEGPTTGTFLYKGLGTSPLQIKSNNDTRFTRKSCQPNSVLKHVIGSEKTLGVFIVSVVNIQEDTEVTLPFDMKDFNSELPLKCAEHSNNSGLCSAEQQRKEASEEKPKKGKKRR</sequence>
<dbReference type="GO" id="GO:0006325">
    <property type="term" value="P:chromatin organization"/>
    <property type="evidence" value="ECO:0007669"/>
    <property type="project" value="UniProtKB-KW"/>
</dbReference>
<feature type="region of interest" description="Disordered" evidence="5">
    <location>
        <begin position="553"/>
        <end position="581"/>
    </location>
</feature>
<feature type="domain" description="SET" evidence="7">
    <location>
        <begin position="430"/>
        <end position="544"/>
    </location>
</feature>
<dbReference type="GO" id="GO:0006355">
    <property type="term" value="P:regulation of DNA-templated transcription"/>
    <property type="evidence" value="ECO:0007669"/>
    <property type="project" value="TreeGrafter"/>
</dbReference>